<evidence type="ECO:0000313" key="3">
    <source>
        <dbReference type="EMBL" id="KAA8823999.1"/>
    </source>
</evidence>
<dbReference type="InterPro" id="IPR041682">
    <property type="entry name" value="AAA_14"/>
</dbReference>
<dbReference type="Pfam" id="PF13635">
    <property type="entry name" value="DUF4143"/>
    <property type="match status" value="1"/>
</dbReference>
<dbReference type="EMBL" id="RZUG01000020">
    <property type="protein sequence ID" value="KAA8823999.1"/>
    <property type="molecule type" value="Genomic_DNA"/>
</dbReference>
<evidence type="ECO:0000313" key="4">
    <source>
        <dbReference type="Proteomes" id="UP000326251"/>
    </source>
</evidence>
<evidence type="ECO:0000259" key="1">
    <source>
        <dbReference type="Pfam" id="PF13173"/>
    </source>
</evidence>
<feature type="domain" description="AAA" evidence="1">
    <location>
        <begin position="18"/>
        <end position="134"/>
    </location>
</feature>
<dbReference type="Pfam" id="PF13173">
    <property type="entry name" value="AAA_14"/>
    <property type="match status" value="1"/>
</dbReference>
<dbReference type="PANTHER" id="PTHR43566:SF2">
    <property type="entry name" value="DUF4143 DOMAIN-CONTAINING PROTEIN"/>
    <property type="match status" value="1"/>
</dbReference>
<organism evidence="3 4">
    <name type="scientific">Bifidobacterium reuteri</name>
    <dbReference type="NCBI Taxonomy" id="983706"/>
    <lineage>
        <taxon>Bacteria</taxon>
        <taxon>Bacillati</taxon>
        <taxon>Actinomycetota</taxon>
        <taxon>Actinomycetes</taxon>
        <taxon>Bifidobacteriales</taxon>
        <taxon>Bifidobacteriaceae</taxon>
        <taxon>Bifidobacterium</taxon>
    </lineage>
</organism>
<sequence>MVIPRAISDKIRELNSKFPILTITGSRQSGKTTLSQHLFPDYEYVTLENPSVREFARTDTKAFLERYNNHVIFDEAQRVPDLFSYLQGIVDDRDEPGQFVLTGSQNFLLMKNITQSLAGRVAVTYLLPLSHSEMANANINLPTVYDWVWKGGYPRMFASSIDPNDFFPNYIGTYVERDIREELGVRKLSEFRRFLVQCALRCGEIVNNADLARNCGIDGKTVEEWLSVLETSFIAFRLYPYYKNYGKRLVKSPKLYFYDTGLAANLLAMESADDLRFSQQRGNLFENAVASEIIKQYYAVGRRPRLYYWRDYSKKEIDFIIEKGGAIQYAIEVKASSTYDPHAFATISTMADVMELSNDQRIVVYGGGQSLDTSFGRLLTINDIPSLVNA</sequence>
<comment type="caution">
    <text evidence="3">The sequence shown here is derived from an EMBL/GenBank/DDBJ whole genome shotgun (WGS) entry which is preliminary data.</text>
</comment>
<name>A0A5J5E4T5_9BIFI</name>
<evidence type="ECO:0000259" key="2">
    <source>
        <dbReference type="Pfam" id="PF13635"/>
    </source>
</evidence>
<dbReference type="SUPFAM" id="SSF52540">
    <property type="entry name" value="P-loop containing nucleoside triphosphate hydrolases"/>
    <property type="match status" value="1"/>
</dbReference>
<reference evidence="3 4" key="1">
    <citation type="journal article" date="2019" name="Syst. Appl. Microbiol.">
        <title>Characterization of Bifidobacterium species in feaces of the Egyptian fruit bat: Description of B. vespertilionis sp. nov. and B. rousetti sp. nov.</title>
        <authorList>
            <person name="Modesto M."/>
            <person name="Satti M."/>
            <person name="Watanabe K."/>
            <person name="Puglisi E."/>
            <person name="Morelli L."/>
            <person name="Huang C.-H."/>
            <person name="Liou J.-S."/>
            <person name="Miyashita M."/>
            <person name="Tamura T."/>
            <person name="Saito S."/>
            <person name="Mori K."/>
            <person name="Huang L."/>
            <person name="Sciavilla P."/>
            <person name="Sandri C."/>
            <person name="Spiezio C."/>
            <person name="Vitali F."/>
            <person name="Cavalieri D."/>
            <person name="Perpetuini G."/>
            <person name="Tofalo R."/>
            <person name="Bonetti A."/>
            <person name="Arita M."/>
            <person name="Mattarelli P."/>
        </authorList>
    </citation>
    <scope>NUCLEOTIDE SEQUENCE [LARGE SCALE GENOMIC DNA]</scope>
    <source>
        <strain evidence="3 4">RST19</strain>
    </source>
</reference>
<keyword evidence="3" id="KW-0547">Nucleotide-binding</keyword>
<dbReference type="GO" id="GO:0005524">
    <property type="term" value="F:ATP binding"/>
    <property type="evidence" value="ECO:0007669"/>
    <property type="project" value="UniProtKB-KW"/>
</dbReference>
<keyword evidence="3" id="KW-0067">ATP-binding</keyword>
<dbReference type="Proteomes" id="UP000326251">
    <property type="component" value="Unassembled WGS sequence"/>
</dbReference>
<accession>A0A5J5E4T5</accession>
<feature type="domain" description="DUF4143" evidence="2">
    <location>
        <begin position="176"/>
        <end position="336"/>
    </location>
</feature>
<dbReference type="PANTHER" id="PTHR43566">
    <property type="entry name" value="CONSERVED PROTEIN"/>
    <property type="match status" value="1"/>
</dbReference>
<dbReference type="AlphaFoldDB" id="A0A5J5E4T5"/>
<gene>
    <name evidence="3" type="ORF">EMO92_09355</name>
</gene>
<dbReference type="InterPro" id="IPR025420">
    <property type="entry name" value="DUF4143"/>
</dbReference>
<protein>
    <submittedName>
        <fullName evidence="3">ATP-binding protein</fullName>
    </submittedName>
</protein>
<dbReference type="InterPro" id="IPR027417">
    <property type="entry name" value="P-loop_NTPase"/>
</dbReference>
<proteinExistence type="predicted"/>